<dbReference type="Proteomes" id="UP001634394">
    <property type="component" value="Unassembled WGS sequence"/>
</dbReference>
<feature type="region of interest" description="Disordered" evidence="1">
    <location>
        <begin position="69"/>
        <end position="205"/>
    </location>
</feature>
<feature type="compositionally biased region" description="Polar residues" evidence="1">
    <location>
        <begin position="69"/>
        <end position="80"/>
    </location>
</feature>
<reference evidence="2 3" key="1">
    <citation type="submission" date="2024-11" db="EMBL/GenBank/DDBJ databases">
        <title>Chromosome-level genome assembly of the freshwater bivalve Anodonta woodiana.</title>
        <authorList>
            <person name="Chen X."/>
        </authorList>
    </citation>
    <scope>NUCLEOTIDE SEQUENCE [LARGE SCALE GENOMIC DNA]</scope>
    <source>
        <strain evidence="2">MN2024</strain>
        <tissue evidence="2">Gills</tissue>
    </source>
</reference>
<dbReference type="PANTHER" id="PTHR34009">
    <property type="entry name" value="PROTEIN STAR"/>
    <property type="match status" value="1"/>
</dbReference>
<organism evidence="2 3">
    <name type="scientific">Sinanodonta woodiana</name>
    <name type="common">Chinese pond mussel</name>
    <name type="synonym">Anodonta woodiana</name>
    <dbReference type="NCBI Taxonomy" id="1069815"/>
    <lineage>
        <taxon>Eukaryota</taxon>
        <taxon>Metazoa</taxon>
        <taxon>Spiralia</taxon>
        <taxon>Lophotrochozoa</taxon>
        <taxon>Mollusca</taxon>
        <taxon>Bivalvia</taxon>
        <taxon>Autobranchia</taxon>
        <taxon>Heteroconchia</taxon>
        <taxon>Palaeoheterodonta</taxon>
        <taxon>Unionida</taxon>
        <taxon>Unionoidea</taxon>
        <taxon>Unionidae</taxon>
        <taxon>Unioninae</taxon>
        <taxon>Sinanodonta</taxon>
    </lineage>
</organism>
<evidence type="ECO:0000256" key="1">
    <source>
        <dbReference type="SAM" id="MobiDB-lite"/>
    </source>
</evidence>
<accession>A0ABD3XHQ6</accession>
<dbReference type="InterPro" id="IPR053202">
    <property type="entry name" value="EGF_Rcpt_Signaling_Reg"/>
</dbReference>
<proteinExistence type="predicted"/>
<dbReference type="AlphaFoldDB" id="A0ABD3XHQ6"/>
<evidence type="ECO:0008006" key="4">
    <source>
        <dbReference type="Google" id="ProtNLM"/>
    </source>
</evidence>
<name>A0ABD3XHQ6_SINWO</name>
<feature type="compositionally biased region" description="Polar residues" evidence="1">
    <location>
        <begin position="145"/>
        <end position="164"/>
    </location>
</feature>
<evidence type="ECO:0000313" key="2">
    <source>
        <dbReference type="EMBL" id="KAL3885804.1"/>
    </source>
</evidence>
<comment type="caution">
    <text evidence="2">The sequence shown here is derived from an EMBL/GenBank/DDBJ whole genome shotgun (WGS) entry which is preliminary data.</text>
</comment>
<dbReference type="PANTHER" id="PTHR34009:SF2">
    <property type="entry name" value="PROTEIN STAR"/>
    <property type="match status" value="1"/>
</dbReference>
<dbReference type="EMBL" id="JBJQND010000002">
    <property type="protein sequence ID" value="KAL3885804.1"/>
    <property type="molecule type" value="Genomic_DNA"/>
</dbReference>
<feature type="compositionally biased region" description="Polar residues" evidence="1">
    <location>
        <begin position="180"/>
        <end position="205"/>
    </location>
</feature>
<dbReference type="Gene3D" id="3.40.50.150">
    <property type="entry name" value="Vaccinia Virus protein VP39"/>
    <property type="match status" value="1"/>
</dbReference>
<protein>
    <recommendedName>
        <fullName evidence="4">Methyltransferase FkbM domain-containing protein</fullName>
    </recommendedName>
</protein>
<sequence length="377" mass="42260">MKFNYTPRRIWSGRCLVLFSFPAILLLIYALHWSLWDISAPLLGTYIVHDKTLSSLNNSSQQGVIDMNSQKMKNPSSSGQKGVADGNKIILTKLRPPETTDGYGQKMKRPSSSGQKNFTDGNKSISTTLRPPETTDGYTQKMKKPNSSGQKNFTDGNKSNSTTLRPPETNAGYSQKMKKPSSSGQKNFTDGNKSNSTTLRTPYTTDGYTQKMSRLKTLLQRRVAEDDPTLIQLIRTDFVFLPEGKPYNLKNPDVHDYSCGQSSAIDNVLNQTEKGFYIEAGAYDGESISNTLFFEKVRKWNGLLIEPDPFVFERLKAKNRKAILVNSCLNIKPQPSILIEDLNGSLLFTKPIDTSTYTQEHTNRHTGILTVTITLLY</sequence>
<feature type="compositionally biased region" description="Polar residues" evidence="1">
    <location>
        <begin position="110"/>
        <end position="129"/>
    </location>
</feature>
<evidence type="ECO:0000313" key="3">
    <source>
        <dbReference type="Proteomes" id="UP001634394"/>
    </source>
</evidence>
<dbReference type="InterPro" id="IPR029063">
    <property type="entry name" value="SAM-dependent_MTases_sf"/>
</dbReference>
<keyword evidence="3" id="KW-1185">Reference proteome</keyword>
<gene>
    <name evidence="2" type="ORF">ACJMK2_025841</name>
</gene>